<dbReference type="Pfam" id="PF23598">
    <property type="entry name" value="LRR_14"/>
    <property type="match status" value="1"/>
</dbReference>
<evidence type="ECO:0000256" key="9">
    <source>
        <dbReference type="ARBA" id="ARBA00022737"/>
    </source>
</evidence>
<feature type="compositionally biased region" description="Polar residues" evidence="14">
    <location>
        <begin position="1062"/>
        <end position="1071"/>
    </location>
</feature>
<dbReference type="GO" id="GO:0005737">
    <property type="term" value="C:cytoplasm"/>
    <property type="evidence" value="ECO:0007669"/>
    <property type="project" value="UniProtKB-SubCell"/>
</dbReference>
<comment type="caution">
    <text evidence="17">The sequence shown here is derived from an EMBL/GenBank/DDBJ whole genome shotgun (WGS) entry which is preliminary data.</text>
</comment>
<dbReference type="InterPro" id="IPR050614">
    <property type="entry name" value="Synaptic_Scaffolding_LAP-MAGUK"/>
</dbReference>
<dbReference type="FunCoup" id="A0A6L2Q8I2">
    <property type="interactions" value="778"/>
</dbReference>
<keyword evidence="6" id="KW-0963">Cytoplasm</keyword>
<evidence type="ECO:0000256" key="13">
    <source>
        <dbReference type="ARBA" id="ARBA00023136"/>
    </source>
</evidence>
<evidence type="ECO:0000256" key="1">
    <source>
        <dbReference type="ARBA" id="ARBA00004202"/>
    </source>
</evidence>
<keyword evidence="10" id="KW-0221">Differentiation</keyword>
<dbReference type="PANTHER" id="PTHR23119:SF44">
    <property type="entry name" value="PROTEIN LAP4"/>
    <property type="match status" value="1"/>
</dbReference>
<evidence type="ECO:0000256" key="14">
    <source>
        <dbReference type="SAM" id="MobiDB-lite"/>
    </source>
</evidence>
<dbReference type="PROSITE" id="PS51450">
    <property type="entry name" value="LRR"/>
    <property type="match status" value="5"/>
</dbReference>
<keyword evidence="5" id="KW-1003">Cell membrane</keyword>
<dbReference type="PANTHER" id="PTHR23119">
    <property type="entry name" value="DISCS LARGE"/>
    <property type="match status" value="1"/>
</dbReference>
<dbReference type="FunFam" id="2.30.42.10:FF:000074">
    <property type="entry name" value="protein scribble homolog isoform X2"/>
    <property type="match status" value="1"/>
</dbReference>
<feature type="compositionally biased region" description="Basic and acidic residues" evidence="14">
    <location>
        <begin position="476"/>
        <end position="496"/>
    </location>
</feature>
<dbReference type="FunFam" id="2.30.42.10:FF:000064">
    <property type="entry name" value="protein lap4 isoform X1"/>
    <property type="match status" value="1"/>
</dbReference>
<dbReference type="InterPro" id="IPR036034">
    <property type="entry name" value="PDZ_sf"/>
</dbReference>
<evidence type="ECO:0000256" key="11">
    <source>
        <dbReference type="ARBA" id="ARBA00022949"/>
    </source>
</evidence>
<feature type="domain" description="PDZ" evidence="16">
    <location>
        <begin position="693"/>
        <end position="780"/>
    </location>
</feature>
<keyword evidence="8" id="KW-0433">Leucine-rich repeat</keyword>
<dbReference type="SMART" id="SM00365">
    <property type="entry name" value="LRR_SD22"/>
    <property type="match status" value="6"/>
</dbReference>
<keyword evidence="9" id="KW-0677">Repeat</keyword>
<evidence type="ECO:0000313" key="18">
    <source>
        <dbReference type="Proteomes" id="UP000502823"/>
    </source>
</evidence>
<feature type="region of interest" description="Disordered" evidence="14">
    <location>
        <begin position="789"/>
        <end position="863"/>
    </location>
</feature>
<feature type="compositionally biased region" description="Polar residues" evidence="14">
    <location>
        <begin position="1094"/>
        <end position="1107"/>
    </location>
</feature>
<name>A0A6L2Q8I2_COPFO</name>
<dbReference type="InterPro" id="IPR032675">
    <property type="entry name" value="LRR_dom_sf"/>
</dbReference>
<keyword evidence="12" id="KW-0175">Coiled coil</keyword>
<keyword evidence="15" id="KW-0812">Transmembrane</keyword>
<dbReference type="Proteomes" id="UP000502823">
    <property type="component" value="Unassembled WGS sequence"/>
</dbReference>
<evidence type="ECO:0000256" key="3">
    <source>
        <dbReference type="ARBA" id="ARBA00004496"/>
    </source>
</evidence>
<dbReference type="GO" id="GO:0098968">
    <property type="term" value="P:neurotransmitter receptor transport postsynaptic membrane to endosome"/>
    <property type="evidence" value="ECO:0007669"/>
    <property type="project" value="TreeGrafter"/>
</dbReference>
<dbReference type="GO" id="GO:0030154">
    <property type="term" value="P:cell differentiation"/>
    <property type="evidence" value="ECO:0007669"/>
    <property type="project" value="UniProtKB-KW"/>
</dbReference>
<keyword evidence="18" id="KW-1185">Reference proteome</keyword>
<dbReference type="InterPro" id="IPR003591">
    <property type="entry name" value="Leu-rich_rpt_typical-subtyp"/>
</dbReference>
<evidence type="ECO:0000256" key="5">
    <source>
        <dbReference type="ARBA" id="ARBA00022475"/>
    </source>
</evidence>
<evidence type="ECO:0000256" key="12">
    <source>
        <dbReference type="ARBA" id="ARBA00023054"/>
    </source>
</evidence>
<dbReference type="OrthoDB" id="2187496at2759"/>
<dbReference type="InterPro" id="IPR001611">
    <property type="entry name" value="Leu-rich_rpt"/>
</dbReference>
<dbReference type="SMART" id="SM00228">
    <property type="entry name" value="PDZ"/>
    <property type="match status" value="4"/>
</dbReference>
<dbReference type="FunFam" id="2.30.42.10:FF:000041">
    <property type="entry name" value="protein scribble homolog isoform X1"/>
    <property type="match status" value="1"/>
</dbReference>
<dbReference type="FunFam" id="3.80.10.10:FF:000118">
    <property type="entry name" value="Leucine rich repeat containing 7"/>
    <property type="match status" value="1"/>
</dbReference>
<feature type="region of interest" description="Disordered" evidence="14">
    <location>
        <begin position="595"/>
        <end position="644"/>
    </location>
</feature>
<sequence>MFRCIPIFKGCNRQVEYVDKRHCSLPTVPEDILRYSRSLEELLLDANHIRDLPKVLLILHLICIVFPVFQNFFRLHRLRRLGLSDNEIHRLPPDIQNFENLVELDVSRNDIPDIPENIKNLRSLQVADFSSNPIPRLPPGFVQLRNLTVLGLNDMSLTNLPPDFGSLTCLQSLELRENLLKSLPESLSQLSKLERLDLGDNEIEELPHHIGNLPSLQELWLDHNQLQHLPPEIGNLKKLACLDISENRLEDLPEEIGGLASLTDLHLSQNVIESLPDGLGNLQKLTILKVDQNRLAMLNPNIGKCENLQELILTENFLMELPVSVGNLVKLTNLNADRNNLQSLPEEIGRLSQLGVLSLRDNKLQYLPSEVGNCLELHVLDVSGNRLQYLPFSLTNLNLKAVWLSENQAQPMLKFQTDVDEETGEQVLTCFLLPQLEYHPENTAGKYGAYLDGEANIASVSLPDCQQESDDDWEEKEASRTHSVKFTDDLDPDQNKETPFVRQNTPHPKELKAKAHKLFGKGKTSDGKAAVEQMVSKPFDECMELLACFYRPQPFFIFSQMSNKTPAKHVITSQASPTVISSEPGNQVVCDVSESISEEKEPTEMEVDEEAYDQEEGEKHVGFEVEDEEDSGARPNRLHRRDTPHHLKNKRINANIDHNKVASIIAQVRFEFPIYTVKLYLDTNIEVREEQYEIHIERTAAGLGLSIAGGRGSTPFKGDDEGIFISRVTEGGPADLADLRVGDKVLSVNGHCVVSVDHYEAVEVLKKSGYKLVLVVTREVPRLVPVTTKLPDIASSPSPGSTPTFRPHGASNLDSACSSLGTSRAPSATSHVSATTSGFESASKGENGQVSGDHNHEHKAKKIPEPIKTSRDMETRKQTVHTTLIRDQNGLGFTISGGKGSPSYKDNSDAIYISRITEGGAAERDGKLQVGDRVTSINGVDMEGARHDQAVSMLTGLERFVRLVVEREVLVPRESLCSSPSPSPSPGSEKSPRVFGVPKPYTGLYSANSYMANRPGYTSYRRPMADKTAGVSYGKLPGLRNEMPGTVTNSDMKMVNALPPDTHTNTTNGASASVGAKVEPPQPAPRRVPQAQASDTSAPAPETTSEPVQVLPKPITNEQFQAMIPARFLQSSSTTDSTPEPPGPTVTVTIKQPENSAGDIKFPPAPTNLGKVTETITKSTFTETVVTRVTENKEVLPVIIEEVTLVKEGGSLGFSIIGGTDHSCMPFGASEPGIFVSHVVPGGIAARSGKLRMGDRILKVNGEDITKSSHQEAVLKLLRPGDEVVLTIQHDPLPEGYQLVEVEYIPVTELRIVKAEGEKLGMHIKGGLRAHRGNPLDRTDEGVFISKINSGGAAKRDGRLKVGMRLLEVNGVSLLGASHQEAVNVLRNSGHEITLVVCKGYDKAEVDRLLAEGKLTKESKSVSHSVSSLDRDDEDAATLRQAKRKDKELAIQQGQQIISLAEAAREKSTPERVLDVVRAAELLVNKPSSPTEMLVPKSPGGPKTDLKTTTIVMSKHTLAPQTGT</sequence>
<evidence type="ECO:0000256" key="10">
    <source>
        <dbReference type="ARBA" id="ARBA00022782"/>
    </source>
</evidence>
<evidence type="ECO:0000256" key="15">
    <source>
        <dbReference type="SAM" id="Phobius"/>
    </source>
</evidence>
<dbReference type="SMART" id="SM00364">
    <property type="entry name" value="LRR_BAC"/>
    <property type="match status" value="12"/>
</dbReference>
<feature type="domain" description="PDZ" evidence="16">
    <location>
        <begin position="1309"/>
        <end position="1401"/>
    </location>
</feature>
<dbReference type="GO" id="GO:0019901">
    <property type="term" value="F:protein kinase binding"/>
    <property type="evidence" value="ECO:0007669"/>
    <property type="project" value="TreeGrafter"/>
</dbReference>
<dbReference type="PROSITE" id="PS50106">
    <property type="entry name" value="PDZ"/>
    <property type="match status" value="4"/>
</dbReference>
<feature type="region of interest" description="Disordered" evidence="14">
    <location>
        <begin position="1130"/>
        <end position="1166"/>
    </location>
</feature>
<reference evidence="18" key="1">
    <citation type="submission" date="2020-01" db="EMBL/GenBank/DDBJ databases">
        <title>Draft genome sequence of the Termite Coptotermes fromosanus.</title>
        <authorList>
            <person name="Itakura S."/>
            <person name="Yosikawa Y."/>
            <person name="Umezawa K."/>
        </authorList>
    </citation>
    <scope>NUCLEOTIDE SEQUENCE [LARGE SCALE GENOMIC DNA]</scope>
</reference>
<comment type="subcellular location">
    <subcellularLocation>
        <location evidence="2">Cell junction</location>
    </subcellularLocation>
    <subcellularLocation>
        <location evidence="1">Cell membrane</location>
        <topology evidence="1">Peripheral membrane protein</topology>
    </subcellularLocation>
    <subcellularLocation>
        <location evidence="3">Cytoplasm</location>
    </subcellularLocation>
</comment>
<dbReference type="FunFam" id="3.80.10.10:FF:000076">
    <property type="entry name" value="protein lap4 isoform X23"/>
    <property type="match status" value="1"/>
</dbReference>
<proteinExistence type="predicted"/>
<dbReference type="SMART" id="SM00369">
    <property type="entry name" value="LRR_TYP"/>
    <property type="match status" value="14"/>
</dbReference>
<dbReference type="GO" id="GO:0045211">
    <property type="term" value="C:postsynaptic membrane"/>
    <property type="evidence" value="ECO:0007669"/>
    <property type="project" value="TreeGrafter"/>
</dbReference>
<dbReference type="InterPro" id="IPR001478">
    <property type="entry name" value="PDZ"/>
</dbReference>
<feature type="compositionally biased region" description="Acidic residues" evidence="14">
    <location>
        <begin position="604"/>
        <end position="616"/>
    </location>
</feature>
<keyword evidence="7" id="KW-0597">Phosphoprotein</keyword>
<dbReference type="GO" id="GO:0016323">
    <property type="term" value="C:basolateral plasma membrane"/>
    <property type="evidence" value="ECO:0007669"/>
    <property type="project" value="TreeGrafter"/>
</dbReference>
<dbReference type="GO" id="GO:0014069">
    <property type="term" value="C:postsynaptic density"/>
    <property type="evidence" value="ECO:0007669"/>
    <property type="project" value="TreeGrafter"/>
</dbReference>
<evidence type="ECO:0000256" key="7">
    <source>
        <dbReference type="ARBA" id="ARBA00022553"/>
    </source>
</evidence>
<feature type="region of interest" description="Disordered" evidence="14">
    <location>
        <begin position="973"/>
        <end position="995"/>
    </location>
</feature>
<dbReference type="CDD" id="cd06703">
    <property type="entry name" value="PDZ2_Scribble-like"/>
    <property type="match status" value="1"/>
</dbReference>
<evidence type="ECO:0000259" key="16">
    <source>
        <dbReference type="PROSITE" id="PS50106"/>
    </source>
</evidence>
<dbReference type="Gene3D" id="2.30.42.10">
    <property type="match status" value="4"/>
</dbReference>
<dbReference type="EMBL" id="BLKM01001271">
    <property type="protein sequence ID" value="GFG39882.1"/>
    <property type="molecule type" value="Genomic_DNA"/>
</dbReference>
<dbReference type="Gene3D" id="3.80.10.10">
    <property type="entry name" value="Ribonuclease Inhibitor"/>
    <property type="match status" value="3"/>
</dbReference>
<dbReference type="GO" id="GO:0045197">
    <property type="term" value="P:establishment or maintenance of epithelial cell apical/basal polarity"/>
    <property type="evidence" value="ECO:0007669"/>
    <property type="project" value="TreeGrafter"/>
</dbReference>
<protein>
    <recommendedName>
        <fullName evidence="16">PDZ domain-containing protein</fullName>
    </recommendedName>
</protein>
<evidence type="ECO:0000256" key="8">
    <source>
        <dbReference type="ARBA" id="ARBA00022614"/>
    </source>
</evidence>
<feature type="non-terminal residue" evidence="17">
    <location>
        <position position="1524"/>
    </location>
</feature>
<dbReference type="Pfam" id="PF00595">
    <property type="entry name" value="PDZ"/>
    <property type="match status" value="4"/>
</dbReference>
<feature type="domain" description="PDZ" evidence="16">
    <location>
        <begin position="881"/>
        <end position="969"/>
    </location>
</feature>
<gene>
    <name evidence="17" type="ORF">Cfor_03867</name>
</gene>
<keyword evidence="15" id="KW-1133">Transmembrane helix</keyword>
<feature type="region of interest" description="Disordered" evidence="14">
    <location>
        <begin position="1029"/>
        <end position="1112"/>
    </location>
</feature>
<evidence type="ECO:0000313" key="17">
    <source>
        <dbReference type="EMBL" id="GFG39882.1"/>
    </source>
</evidence>
<evidence type="ECO:0000256" key="2">
    <source>
        <dbReference type="ARBA" id="ARBA00004282"/>
    </source>
</evidence>
<feature type="compositionally biased region" description="Polar residues" evidence="14">
    <location>
        <begin position="795"/>
        <end position="804"/>
    </location>
</feature>
<dbReference type="CDD" id="cd06702">
    <property type="entry name" value="PDZ3_Scribble-like"/>
    <property type="match status" value="1"/>
</dbReference>
<keyword evidence="11" id="KW-0965">Cell junction</keyword>
<dbReference type="CDD" id="cd06701">
    <property type="entry name" value="PDZ4_Scribble-like"/>
    <property type="match status" value="1"/>
</dbReference>
<evidence type="ECO:0000256" key="6">
    <source>
        <dbReference type="ARBA" id="ARBA00022490"/>
    </source>
</evidence>
<organism evidence="17 18">
    <name type="scientific">Coptotermes formosanus</name>
    <name type="common">Formosan subterranean termite</name>
    <dbReference type="NCBI Taxonomy" id="36987"/>
    <lineage>
        <taxon>Eukaryota</taxon>
        <taxon>Metazoa</taxon>
        <taxon>Ecdysozoa</taxon>
        <taxon>Arthropoda</taxon>
        <taxon>Hexapoda</taxon>
        <taxon>Insecta</taxon>
        <taxon>Pterygota</taxon>
        <taxon>Neoptera</taxon>
        <taxon>Polyneoptera</taxon>
        <taxon>Dictyoptera</taxon>
        <taxon>Blattodea</taxon>
        <taxon>Blattoidea</taxon>
        <taxon>Termitoidae</taxon>
        <taxon>Rhinotermitidae</taxon>
        <taxon>Coptotermes</taxon>
    </lineage>
</organism>
<feature type="region of interest" description="Disordered" evidence="14">
    <location>
        <begin position="465"/>
        <end position="507"/>
    </location>
</feature>
<accession>A0A6L2Q8I2</accession>
<keyword evidence="13 15" id="KW-0472">Membrane</keyword>
<dbReference type="SUPFAM" id="SSF50156">
    <property type="entry name" value="PDZ domain-like"/>
    <property type="match status" value="4"/>
</dbReference>
<dbReference type="GO" id="GO:0098609">
    <property type="term" value="P:cell-cell adhesion"/>
    <property type="evidence" value="ECO:0007669"/>
    <property type="project" value="TreeGrafter"/>
</dbReference>
<evidence type="ECO:0000256" key="4">
    <source>
        <dbReference type="ARBA" id="ARBA00022473"/>
    </source>
</evidence>
<dbReference type="CDD" id="cd06704">
    <property type="entry name" value="PDZ1_Scribble-like"/>
    <property type="match status" value="1"/>
</dbReference>
<feature type="transmembrane region" description="Helical" evidence="15">
    <location>
        <begin position="55"/>
        <end position="73"/>
    </location>
</feature>
<feature type="domain" description="PDZ" evidence="16">
    <location>
        <begin position="1202"/>
        <end position="1292"/>
    </location>
</feature>
<dbReference type="GO" id="GO:0005912">
    <property type="term" value="C:adherens junction"/>
    <property type="evidence" value="ECO:0007669"/>
    <property type="project" value="TreeGrafter"/>
</dbReference>
<dbReference type="GO" id="GO:0043113">
    <property type="term" value="P:receptor clustering"/>
    <property type="evidence" value="ECO:0007669"/>
    <property type="project" value="TreeGrafter"/>
</dbReference>
<dbReference type="GO" id="GO:0098887">
    <property type="term" value="P:neurotransmitter receptor transport, endosome to postsynaptic membrane"/>
    <property type="evidence" value="ECO:0007669"/>
    <property type="project" value="TreeGrafter"/>
</dbReference>
<keyword evidence="4" id="KW-0217">Developmental protein</keyword>
<feature type="compositionally biased region" description="Polar residues" evidence="14">
    <location>
        <begin position="812"/>
        <end position="852"/>
    </location>
</feature>
<dbReference type="InterPro" id="IPR055414">
    <property type="entry name" value="LRR_R13L4/SHOC2-like"/>
</dbReference>
<dbReference type="InParanoid" id="A0A6L2Q8I2"/>
<dbReference type="SUPFAM" id="SSF52058">
    <property type="entry name" value="L domain-like"/>
    <property type="match status" value="2"/>
</dbReference>